<proteinExistence type="predicted"/>
<dbReference type="OrthoDB" id="6981172at2"/>
<dbReference type="Proteomes" id="UP000199046">
    <property type="component" value="Unassembled WGS sequence"/>
</dbReference>
<protein>
    <submittedName>
        <fullName evidence="1">Uncharacterized protein</fullName>
    </submittedName>
</protein>
<dbReference type="AlphaFoldDB" id="A0A1I1KD13"/>
<accession>A0A1I1KD13</accession>
<dbReference type="RefSeq" id="WP_090134187.1">
    <property type="nucleotide sequence ID" value="NZ_FOLY01000004.1"/>
</dbReference>
<sequence>MTQPFDVETFIQARKRTRVISDLLRTRASDHLSTLAPLVRPQPLFGEYLQGAPRGSGRESQHHFKAFRALFDKHAGAAPFNLMNELDIPLNVISSTPVLFALEYDIDLTPEERISVISPVRWVVGYSSFDLSRFREVINDPNRSSSELQRFVVHYLMLFHCFSKADGLGRLLRDLRFPISFQRLKGFGDLPFCVMGSPIDATLPDEGIIRQSTEISGSHSFEELIDDTAIDTMQDDLREQLLAAIRDMPTRT</sequence>
<keyword evidence="2" id="KW-1185">Reference proteome</keyword>
<organism evidence="1 2">
    <name type="scientific">Kushneria avicenniae</name>
    <dbReference type="NCBI Taxonomy" id="402385"/>
    <lineage>
        <taxon>Bacteria</taxon>
        <taxon>Pseudomonadati</taxon>
        <taxon>Pseudomonadota</taxon>
        <taxon>Gammaproteobacteria</taxon>
        <taxon>Oceanospirillales</taxon>
        <taxon>Halomonadaceae</taxon>
        <taxon>Kushneria</taxon>
    </lineage>
</organism>
<dbReference type="EMBL" id="FOLY01000004">
    <property type="protein sequence ID" value="SFC58717.1"/>
    <property type="molecule type" value="Genomic_DNA"/>
</dbReference>
<evidence type="ECO:0000313" key="1">
    <source>
        <dbReference type="EMBL" id="SFC58717.1"/>
    </source>
</evidence>
<name>A0A1I1KD13_9GAMM</name>
<gene>
    <name evidence="1" type="ORF">SAMN05421848_1890</name>
</gene>
<evidence type="ECO:0000313" key="2">
    <source>
        <dbReference type="Proteomes" id="UP000199046"/>
    </source>
</evidence>
<reference evidence="2" key="1">
    <citation type="submission" date="2016-10" db="EMBL/GenBank/DDBJ databases">
        <authorList>
            <person name="Varghese N."/>
            <person name="Submissions S."/>
        </authorList>
    </citation>
    <scope>NUCLEOTIDE SEQUENCE [LARGE SCALE GENOMIC DNA]</scope>
    <source>
        <strain evidence="2">DSM 23439</strain>
    </source>
</reference>
<dbReference type="STRING" id="402385.SAMN05421848_1890"/>